<organism evidence="2 3">
    <name type="scientific">Monodon monoceros</name>
    <name type="common">Narwhal</name>
    <name type="synonym">Ceratodon monodon</name>
    <dbReference type="NCBI Taxonomy" id="40151"/>
    <lineage>
        <taxon>Eukaryota</taxon>
        <taxon>Metazoa</taxon>
        <taxon>Chordata</taxon>
        <taxon>Craniata</taxon>
        <taxon>Vertebrata</taxon>
        <taxon>Euteleostomi</taxon>
        <taxon>Mammalia</taxon>
        <taxon>Eutheria</taxon>
        <taxon>Laurasiatheria</taxon>
        <taxon>Artiodactyla</taxon>
        <taxon>Whippomorpha</taxon>
        <taxon>Cetacea</taxon>
        <taxon>Odontoceti</taxon>
        <taxon>Monodontidae</taxon>
        <taxon>Monodon</taxon>
    </lineage>
</organism>
<feature type="region of interest" description="Disordered" evidence="1">
    <location>
        <begin position="1628"/>
        <end position="1648"/>
    </location>
</feature>
<protein>
    <submittedName>
        <fullName evidence="2">Uncharacterized protein</fullName>
    </submittedName>
</protein>
<feature type="region of interest" description="Disordered" evidence="1">
    <location>
        <begin position="403"/>
        <end position="456"/>
    </location>
</feature>
<dbReference type="PANTHER" id="PTHR44525">
    <property type="entry name" value="WD REPEAT-CONTAINING PROTEIN 27"/>
    <property type="match status" value="1"/>
</dbReference>
<dbReference type="InterPro" id="IPR042411">
    <property type="entry name" value="WDR27"/>
</dbReference>
<gene>
    <name evidence="2" type="ORF">EI555_002610</name>
</gene>
<feature type="region of interest" description="Disordered" evidence="1">
    <location>
        <begin position="1223"/>
        <end position="1255"/>
    </location>
</feature>
<feature type="compositionally biased region" description="Low complexity" evidence="1">
    <location>
        <begin position="1630"/>
        <end position="1648"/>
    </location>
</feature>
<dbReference type="PANTHER" id="PTHR44525:SF1">
    <property type="entry name" value="WD REPEAT-CONTAINING PROTEIN 27"/>
    <property type="match status" value="1"/>
</dbReference>
<dbReference type="EMBL" id="RWIC01000580">
    <property type="protein sequence ID" value="TKC42077.1"/>
    <property type="molecule type" value="Genomic_DNA"/>
</dbReference>
<name>A0A4U1EZW1_MONMO</name>
<evidence type="ECO:0000313" key="2">
    <source>
        <dbReference type="EMBL" id="TKC42077.1"/>
    </source>
</evidence>
<evidence type="ECO:0000313" key="3">
    <source>
        <dbReference type="Proteomes" id="UP000308365"/>
    </source>
</evidence>
<comment type="caution">
    <text evidence="2">The sequence shown here is derived from an EMBL/GenBank/DDBJ whole genome shotgun (WGS) entry which is preliminary data.</text>
</comment>
<accession>A0A4U1EZW1</accession>
<feature type="region of interest" description="Disordered" evidence="1">
    <location>
        <begin position="1926"/>
        <end position="1958"/>
    </location>
</feature>
<evidence type="ECO:0000256" key="1">
    <source>
        <dbReference type="SAM" id="MobiDB-lite"/>
    </source>
</evidence>
<dbReference type="Proteomes" id="UP000308365">
    <property type="component" value="Unassembled WGS sequence"/>
</dbReference>
<proteinExistence type="predicted"/>
<feature type="non-terminal residue" evidence="2">
    <location>
        <position position="1"/>
    </location>
</feature>
<sequence>DIVVEKYLVDSKKSASHVQLACSGQSCAFPLDANELCVWDTKEPPHQVFKKLYVFFVKSQKFAVKLCSSDAVWSVRVAFCKTRRHPRDAVSSLQTMPVFHVFPELFNVFNALKEPKSNQSSRHSARNPGIEGYALSISHEVISDITLMTQPPPGRLPRGTILGTLLGKVLCLRPSPTDHVTAVCAGNKVFTLDVELRPDTAFIELINKNNNYQNTRCLVFPHQFPQSWSTLAELQGHQGPVTAAGLCTWQARVIIAVSEDRSFEKEITQNASSVPIHQRVSALSVCLSKGLGPSYGIINIQLISVNSFYFLVKNLLWNSLHVAKRNTINRSAGSQFKLCQAPLKLRTRVPPPIASPLPSLLVNQRRLQLVTGCVDGQLRTFALVEGHHYRCVTHVDLRKERVSAPGGWSPSHAAGQVMPCRPAHGAQAHSDPPPQQGVEGEGGEARVQGEAGPVGAAGWGGWRPVLVDSGPRLSSPLAVSQRGLPRGARVSATLPQEELGKLLVLLFNPSLSSNMHFLQHPTGSAVSLDLDIILMSPLRLSVILSVEDSQPPSTKAPDTGEEIEVTLPVLSLAPCDCGLVWRALEMTKEQPLVLLGCPCLLRNSAWPELELTSGSEALGPHRPSGSSDPTSAQTRLVSLGWCWRLRTREQPGQWLRLLFGFMPKAHVVKPEAADQSDYSLHLVCKRKNEEEMADLCAEGPSGRQGCVSPVPLTWIQRNSRCPGAEEDQDTFFSFSFKISLSSENASCLRTGSSAGLFIFKLADFELEAILRCKDFRSLRIQVAGSCAVMSKTSGGREVSRRPFTVRRVCTVHLSVLWFILLFSQRRCSGCLLRLWAFCLLTSMFENQMALVEVNPATPVRSQQRPGVGRDLSVPPRYSLSGRMCTSPVSYRLLRCILDLLRKKILSRLLTNNLEYPLDSPLSSRLIRQFAVAHDRAAMLCVQDSGDGQQLAYGVVNHLSLVFNDDLLFFQALERRFPPHAAVRHGDVGSLAPCLLLACAWHRADAGTGWSASQPTPGTSVFFGGERREDVCDTWTQRKARPGWGPWGPEALTPRPRWMTGGPAGSTTRGPAASCRLARWVVRAPSFDVRGKAAQRDRGASGGPKGRCPALRAHAEAAAPCLRGGRGGAASRGSAEVPPLLRPWCFGEAPGNLHQRAAKPFRIVFCSPCDFSHEVSDSGDLRPWIAQDHGAQDVGLEPFPARGSGSEAQLCCSTGSIAGFLVRVSPRRPPAHPPESSGQPSPALSGGAGRGPDRSHSACRRFIRTELTGWAAQRWGRRGAGPLVWTAVALASGMTWAPLNEVKSTSLGVGSSGSLGSEMPLASSVTSSWTRCGSGVLDEGTRSFLPALSRSGHDRAVSTVRFLGRTLKVWSVRRTELALRLVMVTPGRLSGSLLSEQSFSRVPVSYPNQEAGQLGSTVTLIDGSGLSSVCACVSLWFDGGVACDAPFVLTAVLIPLVLVESLVVVKGKQNDGSYFILFQQCAHWLRPVAWDQLGEGLWSGLSCWASESYLIIHLYVSGWKEFPTESQASWLLLAGAGPWRFQPQCGCSAAITAGAHSCPIHQICQRKASEFLTVHSLCQLCLKCLADAKTDSYLKSRKRVDVCYRGECRPSEGRYRGVRSSPLSAFLSQRLSPATPSSPSAPGSSPTTLLLKHTPPFQRLAFNSSRSQLLPTLPREVLADGQTAPPTTCLRGLDQRQTPASVSRLAPSLPHEAALACLMKAAGCPTWEAQLLCLAPLCRGRLGMDLVSLPPEGSLRRAPPVPGWQARVRSAQRACPARAGGALPGPSGAQLSLRPGRAISCFLQWGLGCSSIPSRARRVASGEGQEQLADPQSPGPGAGSLSPHDLPCSALSRRCTLRRGVEEEAGALTAPECMCVGAAHPLVYADVGNGSVVPPGAQLSLWVQLCVLGAGAGVQNGLQEGEGALHLAPSSCSQEQAPGDPGGSSSQAPAQGPSTSLRGSPLSGVFPGPPCWAFVYKTSSSTSCCRLAGRMDTVTAVAFSPAAAQAWSPLFHTSLTS</sequence>
<feature type="region of interest" description="Disordered" evidence="1">
    <location>
        <begin position="1035"/>
        <end position="1056"/>
    </location>
</feature>
<feature type="compositionally biased region" description="Polar residues" evidence="1">
    <location>
        <begin position="1942"/>
        <end position="1957"/>
    </location>
</feature>
<reference evidence="3" key="1">
    <citation type="journal article" date="2019" name="IScience">
        <title>Narwhal Genome Reveals Long-Term Low Genetic Diversity despite Current Large Abundance Size.</title>
        <authorList>
            <person name="Westbury M.V."/>
            <person name="Petersen B."/>
            <person name="Garde E."/>
            <person name="Heide-Jorgensen M.P."/>
            <person name="Lorenzen E.D."/>
        </authorList>
    </citation>
    <scope>NUCLEOTIDE SEQUENCE [LARGE SCALE GENOMIC DNA]</scope>
</reference>
<feature type="region of interest" description="Disordered" evidence="1">
    <location>
        <begin position="1819"/>
        <end position="1842"/>
    </location>
</feature>
<feature type="compositionally biased region" description="Low complexity" evidence="1">
    <location>
        <begin position="445"/>
        <end position="454"/>
    </location>
</feature>